<accession>A0A2P5E340</accession>
<gene>
    <name evidence="2" type="ORF">PanWU01x14_004120</name>
</gene>
<name>A0A2P5E340_PARAD</name>
<sequence length="124" mass="14344">MESPKGKGEKKKKKEGKSTNVDMGCTERILPNTKFPQLKNFQSFVGSVAENWFTWNRYALDNPIDRPRHSRESNACAPLRPVQPLCIREPLQRLHHQSLKNDGYGDYPQEQFVPVNPFKHVLLL</sequence>
<evidence type="ECO:0000256" key="1">
    <source>
        <dbReference type="SAM" id="MobiDB-lite"/>
    </source>
</evidence>
<comment type="caution">
    <text evidence="2">The sequence shown here is derived from an EMBL/GenBank/DDBJ whole genome shotgun (WGS) entry which is preliminary data.</text>
</comment>
<keyword evidence="3" id="KW-1185">Reference proteome</keyword>
<evidence type="ECO:0000313" key="2">
    <source>
        <dbReference type="EMBL" id="PON79962.1"/>
    </source>
</evidence>
<protein>
    <submittedName>
        <fullName evidence="2">Uncharacterized protein</fullName>
    </submittedName>
</protein>
<proteinExistence type="predicted"/>
<evidence type="ECO:0000313" key="3">
    <source>
        <dbReference type="Proteomes" id="UP000237105"/>
    </source>
</evidence>
<dbReference type="Proteomes" id="UP000237105">
    <property type="component" value="Unassembled WGS sequence"/>
</dbReference>
<dbReference type="AlphaFoldDB" id="A0A2P5E340"/>
<reference evidence="3" key="1">
    <citation type="submission" date="2016-06" db="EMBL/GenBank/DDBJ databases">
        <title>Parallel loss of symbiosis genes in relatives of nitrogen-fixing non-legume Parasponia.</title>
        <authorList>
            <person name="Van Velzen R."/>
            <person name="Holmer R."/>
            <person name="Bu F."/>
            <person name="Rutten L."/>
            <person name="Van Zeijl A."/>
            <person name="Liu W."/>
            <person name="Santuari L."/>
            <person name="Cao Q."/>
            <person name="Sharma T."/>
            <person name="Shen D."/>
            <person name="Roswanjaya Y."/>
            <person name="Wardhani T."/>
            <person name="Kalhor M.S."/>
            <person name="Jansen J."/>
            <person name="Van den Hoogen J."/>
            <person name="Gungor B."/>
            <person name="Hartog M."/>
            <person name="Hontelez J."/>
            <person name="Verver J."/>
            <person name="Yang W.-C."/>
            <person name="Schijlen E."/>
            <person name="Repin R."/>
            <person name="Schilthuizen M."/>
            <person name="Schranz E."/>
            <person name="Heidstra R."/>
            <person name="Miyata K."/>
            <person name="Fedorova E."/>
            <person name="Kohlen W."/>
            <person name="Bisseling T."/>
            <person name="Smit S."/>
            <person name="Geurts R."/>
        </authorList>
    </citation>
    <scope>NUCLEOTIDE SEQUENCE [LARGE SCALE GENOMIC DNA]</scope>
    <source>
        <strain evidence="3">cv. WU1-14</strain>
    </source>
</reference>
<dbReference type="EMBL" id="JXTB01000002">
    <property type="protein sequence ID" value="PON79962.1"/>
    <property type="molecule type" value="Genomic_DNA"/>
</dbReference>
<organism evidence="2 3">
    <name type="scientific">Parasponia andersonii</name>
    <name type="common">Sponia andersonii</name>
    <dbReference type="NCBI Taxonomy" id="3476"/>
    <lineage>
        <taxon>Eukaryota</taxon>
        <taxon>Viridiplantae</taxon>
        <taxon>Streptophyta</taxon>
        <taxon>Embryophyta</taxon>
        <taxon>Tracheophyta</taxon>
        <taxon>Spermatophyta</taxon>
        <taxon>Magnoliopsida</taxon>
        <taxon>eudicotyledons</taxon>
        <taxon>Gunneridae</taxon>
        <taxon>Pentapetalae</taxon>
        <taxon>rosids</taxon>
        <taxon>fabids</taxon>
        <taxon>Rosales</taxon>
        <taxon>Cannabaceae</taxon>
        <taxon>Parasponia</taxon>
    </lineage>
</organism>
<dbReference type="OrthoDB" id="10281067at2759"/>
<feature type="region of interest" description="Disordered" evidence="1">
    <location>
        <begin position="1"/>
        <end position="25"/>
    </location>
</feature>